<comment type="caution">
    <text evidence="1">The sequence shown here is derived from an EMBL/GenBank/DDBJ whole genome shotgun (WGS) entry which is preliminary data.</text>
</comment>
<protein>
    <submittedName>
        <fullName evidence="1">Uncharacterized protein</fullName>
    </submittedName>
</protein>
<proteinExistence type="predicted"/>
<accession>A0A0V0TK72</accession>
<dbReference type="AlphaFoldDB" id="A0A0V0TK72"/>
<evidence type="ECO:0000313" key="1">
    <source>
        <dbReference type="EMBL" id="KRX39328.1"/>
    </source>
</evidence>
<organism evidence="1 2">
    <name type="scientific">Trichinella murrelli</name>
    <dbReference type="NCBI Taxonomy" id="144512"/>
    <lineage>
        <taxon>Eukaryota</taxon>
        <taxon>Metazoa</taxon>
        <taxon>Ecdysozoa</taxon>
        <taxon>Nematoda</taxon>
        <taxon>Enoplea</taxon>
        <taxon>Dorylaimia</taxon>
        <taxon>Trichinellida</taxon>
        <taxon>Trichinellidae</taxon>
        <taxon>Trichinella</taxon>
    </lineage>
</organism>
<evidence type="ECO:0000313" key="2">
    <source>
        <dbReference type="Proteomes" id="UP000055048"/>
    </source>
</evidence>
<gene>
    <name evidence="1" type="ORF">T05_13408</name>
</gene>
<sequence length="260" mass="29627">MSLICVYMVGPSTKQDRSVKQLSAVEKQVATSTSFAISTVLQMNIKCTRSAVHRKSQLSCLRAAIGYSIDRQLAGLVYISTFSFDQACMIYLSVACCANCRLLGQQQSGALVWLQLITVMPLFEMNSSGIVSVLHHIEKKNGQVRRKLKADQSTIDQIKSNGKQRAGYLTLNSDDILLTQRLQFQMYKYHLHHRLHDHYDHIPQAQLAKVDHPKYTDDCIEHSREDGKIQLTFPYVVIVDEIQHAGNGQRPKKRWRMSNY</sequence>
<dbReference type="EMBL" id="JYDJ01000236">
    <property type="protein sequence ID" value="KRX39328.1"/>
    <property type="molecule type" value="Genomic_DNA"/>
</dbReference>
<dbReference type="OrthoDB" id="5920584at2759"/>
<keyword evidence="2" id="KW-1185">Reference proteome</keyword>
<name>A0A0V0TK72_9BILA</name>
<dbReference type="Proteomes" id="UP000055048">
    <property type="component" value="Unassembled WGS sequence"/>
</dbReference>
<dbReference type="STRING" id="144512.A0A0V0TK72"/>
<reference evidence="1 2" key="1">
    <citation type="submission" date="2015-01" db="EMBL/GenBank/DDBJ databases">
        <title>Evolution of Trichinella species and genotypes.</title>
        <authorList>
            <person name="Korhonen P.K."/>
            <person name="Edoardo P."/>
            <person name="Giuseppe L.R."/>
            <person name="Gasser R.B."/>
        </authorList>
    </citation>
    <scope>NUCLEOTIDE SEQUENCE [LARGE SCALE GENOMIC DNA]</scope>
    <source>
        <strain evidence="1">ISS417</strain>
    </source>
</reference>